<dbReference type="VEuPathDB" id="TriTrypDB:LtaPh_0608300"/>
<keyword evidence="6 15" id="KW-0489">Methyltransferase</keyword>
<keyword evidence="10 15" id="KW-0560">Oxidoreductase</keyword>
<dbReference type="PRINTS" id="PR00108">
    <property type="entry name" value="THYMDSNTHASE"/>
</dbReference>
<dbReference type="SUPFAM" id="SSF53597">
    <property type="entry name" value="Dihydrofolate reductase-like"/>
    <property type="match status" value="1"/>
</dbReference>
<keyword evidence="20" id="KW-1185">Reference proteome</keyword>
<dbReference type="InterPro" id="IPR045097">
    <property type="entry name" value="Thymidate_synth/dCMP_Mease"/>
</dbReference>
<dbReference type="Pfam" id="PF00186">
    <property type="entry name" value="DHFR_1"/>
    <property type="match status" value="1"/>
</dbReference>
<comment type="similarity">
    <text evidence="3 15">In the N-terminal section; belongs to the dihydrofolate reductase family.</text>
</comment>
<evidence type="ECO:0000256" key="10">
    <source>
        <dbReference type="ARBA" id="ARBA00023002"/>
    </source>
</evidence>
<dbReference type="GO" id="GO:0032259">
    <property type="term" value="P:methylation"/>
    <property type="evidence" value="ECO:0007669"/>
    <property type="project" value="UniProtKB-KW"/>
</dbReference>
<dbReference type="Pfam" id="PF00303">
    <property type="entry name" value="Thymidylat_synt"/>
    <property type="match status" value="1"/>
</dbReference>
<dbReference type="InterPro" id="IPR001796">
    <property type="entry name" value="DHFR_dom"/>
</dbReference>
<name>A0A640K9K1_LEITA</name>
<evidence type="ECO:0000256" key="17">
    <source>
        <dbReference type="PROSITE-ProRule" id="PRU10016"/>
    </source>
</evidence>
<reference evidence="19" key="1">
    <citation type="submission" date="2019-11" db="EMBL/GenBank/DDBJ databases">
        <title>Leishmania tarentolae CDS.</title>
        <authorList>
            <person name="Goto Y."/>
            <person name="Yamagishi J."/>
        </authorList>
    </citation>
    <scope>NUCLEOTIDE SEQUENCE [LARGE SCALE GENOMIC DNA]</scope>
    <source>
        <strain evidence="19">Parrot Tar II</strain>
    </source>
</reference>
<dbReference type="PROSITE" id="PS00091">
    <property type="entry name" value="THYMIDYLATE_SYNTHASE"/>
    <property type="match status" value="1"/>
</dbReference>
<evidence type="ECO:0000313" key="19">
    <source>
        <dbReference type="EMBL" id="GET85948.1"/>
    </source>
</evidence>
<organism evidence="19 20">
    <name type="scientific">Leishmania tarentolae</name>
    <name type="common">Sauroleishmania tarentolae</name>
    <dbReference type="NCBI Taxonomy" id="5689"/>
    <lineage>
        <taxon>Eukaryota</taxon>
        <taxon>Discoba</taxon>
        <taxon>Euglenozoa</taxon>
        <taxon>Kinetoplastea</taxon>
        <taxon>Metakinetoplastina</taxon>
        <taxon>Trypanosomatida</taxon>
        <taxon>Trypanosomatidae</taxon>
        <taxon>Leishmaniinae</taxon>
        <taxon>Leishmania</taxon>
        <taxon>lizard Leishmania</taxon>
    </lineage>
</organism>
<dbReference type="Gene3D" id="3.40.430.10">
    <property type="entry name" value="Dihydrofolate Reductase, subunit A"/>
    <property type="match status" value="1"/>
</dbReference>
<dbReference type="GO" id="GO:0006730">
    <property type="term" value="P:one-carbon metabolic process"/>
    <property type="evidence" value="ECO:0007669"/>
    <property type="project" value="UniProtKB-KW"/>
</dbReference>
<dbReference type="HAMAP" id="MF_00008">
    <property type="entry name" value="Thymidy_synth_bact"/>
    <property type="match status" value="1"/>
</dbReference>
<sequence>MSRAAASFKIPMPVTKADFAFPSLRSFSIIVALDKQHGIGDGESIPWRVPEDMAFFKDQTTLLRNKKPPTEKRRNAVVMGRKTWESVPVRFRPLKGRLNVVLSSKATVEELLAPLPEGKRAEAAQDMMVVNGGLADALRLLARPPHCSSIETAYCVGGAQVYADAMKSPCVEKLQEVFLTRIYMTAPACTRFFPFPPENAPAAWDLAWSQGLRKSESDNVEFEICKYVPRNHEERQYLALLDRIMKTGTVKEDRTGVGTVSLFGAQMRFSLRDNRLPLLTTKRVFWRGVCEELLWFLRGETDAQLLADKDIHIWDGNGSREFLDSRGLIENKEMDLGPVYGFQWRHFGAEYHGSDANYDGKGVDQIRSIVETIKVNPNDRRLLFTAWNPCALAKMALPPCHLLAQFYVNTDTSELSCMLYQRSCDMGLGVPFNIASYALLTILVAKATGLRPGELVHTLGDAHIYRSHIDALKVQLERVPHAFPSLVFKTERAFLEDYTLTDMEVIDYVPHPPIKMEMAV</sequence>
<evidence type="ECO:0000256" key="15">
    <source>
        <dbReference type="PIRNR" id="PIRNR000389"/>
    </source>
</evidence>
<evidence type="ECO:0000256" key="12">
    <source>
        <dbReference type="ARBA" id="ARBA00025154"/>
    </source>
</evidence>
<dbReference type="GO" id="GO:0005739">
    <property type="term" value="C:mitochondrion"/>
    <property type="evidence" value="ECO:0007669"/>
    <property type="project" value="TreeGrafter"/>
</dbReference>
<dbReference type="FunFam" id="3.40.430.10:FF:000017">
    <property type="entry name" value="Bifunctional dihydrofolate reductase-thymidylate synthase"/>
    <property type="match status" value="1"/>
</dbReference>
<dbReference type="OrthoDB" id="766at2759"/>
<comment type="similarity">
    <text evidence="2 15">In the C-terminal section; belongs to the thymidylate synthase family.</text>
</comment>
<evidence type="ECO:0000256" key="7">
    <source>
        <dbReference type="ARBA" id="ARBA00022679"/>
    </source>
</evidence>
<dbReference type="GO" id="GO:0004799">
    <property type="term" value="F:thymidylate synthase activity"/>
    <property type="evidence" value="ECO:0007669"/>
    <property type="project" value="UniProtKB-EC"/>
</dbReference>
<evidence type="ECO:0000256" key="11">
    <source>
        <dbReference type="ARBA" id="ARBA00023268"/>
    </source>
</evidence>
<dbReference type="PANTHER" id="PTHR11548">
    <property type="entry name" value="THYMIDYLATE SYNTHASE 1"/>
    <property type="match status" value="1"/>
</dbReference>
<gene>
    <name evidence="19" type="ORF">LtaPh_0608300</name>
</gene>
<dbReference type="InterPro" id="IPR000398">
    <property type="entry name" value="Thymidylate_synthase"/>
</dbReference>
<protein>
    <recommendedName>
        <fullName evidence="4 15">Bifunctional dihydrofolate reductase-thymidylate synthase</fullName>
    </recommendedName>
</protein>
<evidence type="ECO:0000256" key="4">
    <source>
        <dbReference type="ARBA" id="ARBA00019798"/>
    </source>
</evidence>
<dbReference type="CDD" id="cd00209">
    <property type="entry name" value="DHFR"/>
    <property type="match status" value="1"/>
</dbReference>
<dbReference type="PROSITE" id="PS51330">
    <property type="entry name" value="DHFR_2"/>
    <property type="match status" value="1"/>
</dbReference>
<keyword evidence="5 15" id="KW-0554">One-carbon metabolism</keyword>
<keyword evidence="7 15" id="KW-0808">Transferase</keyword>
<dbReference type="PANTHER" id="PTHR11548:SF2">
    <property type="entry name" value="THYMIDYLATE SYNTHASE"/>
    <property type="match status" value="1"/>
</dbReference>
<feature type="active site" evidence="16 17">
    <location>
        <position position="400"/>
    </location>
</feature>
<dbReference type="PROSITE" id="PS00075">
    <property type="entry name" value="DHFR_1"/>
    <property type="match status" value="1"/>
</dbReference>
<comment type="catalytic activity">
    <reaction evidence="13">
        <text>dUMP + (6R)-5,10-methylene-5,6,7,8-tetrahydrofolate = 7,8-dihydrofolate + dTMP</text>
        <dbReference type="Rhea" id="RHEA:12104"/>
        <dbReference type="ChEBI" id="CHEBI:15636"/>
        <dbReference type="ChEBI" id="CHEBI:57451"/>
        <dbReference type="ChEBI" id="CHEBI:63528"/>
        <dbReference type="ChEBI" id="CHEBI:246422"/>
        <dbReference type="EC" id="2.1.1.45"/>
    </reaction>
</comment>
<dbReference type="NCBIfam" id="NF002497">
    <property type="entry name" value="PRK01827.1-3"/>
    <property type="match status" value="1"/>
</dbReference>
<keyword evidence="9" id="KW-0521">NADP</keyword>
<dbReference type="InterPro" id="IPR036926">
    <property type="entry name" value="Thymidate_synth/dCMP_Mease_sf"/>
</dbReference>
<dbReference type="InterPro" id="IPR017925">
    <property type="entry name" value="DHFR_CS"/>
</dbReference>
<dbReference type="EMBL" id="BLBS01000007">
    <property type="protein sequence ID" value="GET85948.1"/>
    <property type="molecule type" value="Genomic_DNA"/>
</dbReference>
<comment type="pathway">
    <text evidence="1 15">Cofactor biosynthesis; tetrahydrofolate biosynthesis; 5,6,7,8-tetrahydrofolate from 7,8-dihydrofolate: step 1/1.</text>
</comment>
<comment type="catalytic activity">
    <reaction evidence="14">
        <text>(6S)-5,6,7,8-tetrahydrofolate + NADP(+) = 7,8-dihydrofolate + NADPH + H(+)</text>
        <dbReference type="Rhea" id="RHEA:15009"/>
        <dbReference type="ChEBI" id="CHEBI:15378"/>
        <dbReference type="ChEBI" id="CHEBI:57451"/>
        <dbReference type="ChEBI" id="CHEBI:57453"/>
        <dbReference type="ChEBI" id="CHEBI:57783"/>
        <dbReference type="ChEBI" id="CHEBI:58349"/>
        <dbReference type="EC" id="1.5.1.3"/>
    </reaction>
</comment>
<comment type="caution">
    <text evidence="19">The sequence shown here is derived from an EMBL/GenBank/DDBJ whole genome shotgun (WGS) entry which is preliminary data.</text>
</comment>
<evidence type="ECO:0000256" key="3">
    <source>
        <dbReference type="ARBA" id="ARBA00010176"/>
    </source>
</evidence>
<keyword evidence="8 15" id="KW-0545">Nucleotide biosynthesis</keyword>
<dbReference type="SUPFAM" id="SSF55831">
    <property type="entry name" value="Thymidylate synthase/dCMP hydroxymethylase"/>
    <property type="match status" value="1"/>
</dbReference>
<evidence type="ECO:0000256" key="16">
    <source>
        <dbReference type="PIRSR" id="PIRSR000389-1"/>
    </source>
</evidence>
<evidence type="ECO:0000256" key="6">
    <source>
        <dbReference type="ARBA" id="ARBA00022603"/>
    </source>
</evidence>
<evidence type="ECO:0000256" key="8">
    <source>
        <dbReference type="ARBA" id="ARBA00022727"/>
    </source>
</evidence>
<accession>A0A640K9K1</accession>
<dbReference type="GO" id="GO:0004146">
    <property type="term" value="F:dihydrofolate reductase activity"/>
    <property type="evidence" value="ECO:0007669"/>
    <property type="project" value="UniProtKB-EC"/>
</dbReference>
<dbReference type="CDD" id="cd00351">
    <property type="entry name" value="TS_Pyrimidine_HMase"/>
    <property type="match status" value="1"/>
</dbReference>
<dbReference type="UniPathway" id="UPA00077">
    <property type="reaction ID" value="UER00158"/>
</dbReference>
<evidence type="ECO:0000256" key="14">
    <source>
        <dbReference type="ARBA" id="ARBA00048873"/>
    </source>
</evidence>
<feature type="domain" description="DHFR" evidence="18">
    <location>
        <begin position="26"/>
        <end position="229"/>
    </location>
</feature>
<dbReference type="InterPro" id="IPR012262">
    <property type="entry name" value="DHFR-TS"/>
</dbReference>
<dbReference type="PIRSF" id="PIRSF000389">
    <property type="entry name" value="DHFR-TS"/>
    <property type="match status" value="1"/>
</dbReference>
<dbReference type="AlphaFoldDB" id="A0A640K9K1"/>
<evidence type="ECO:0000256" key="13">
    <source>
        <dbReference type="ARBA" id="ARBA00047344"/>
    </source>
</evidence>
<dbReference type="FunFam" id="3.30.572.10:FF:000011">
    <property type="entry name" value="Bifunctional dihydrofolate reductase-thymidylate synthase"/>
    <property type="match status" value="1"/>
</dbReference>
<proteinExistence type="inferred from homology"/>
<dbReference type="NCBIfam" id="TIGR03284">
    <property type="entry name" value="thym_sym"/>
    <property type="match status" value="1"/>
</dbReference>
<evidence type="ECO:0000256" key="1">
    <source>
        <dbReference type="ARBA" id="ARBA00004903"/>
    </source>
</evidence>
<dbReference type="GO" id="GO:0006231">
    <property type="term" value="P:dTMP biosynthetic process"/>
    <property type="evidence" value="ECO:0007669"/>
    <property type="project" value="InterPro"/>
</dbReference>
<evidence type="ECO:0000256" key="9">
    <source>
        <dbReference type="ARBA" id="ARBA00022857"/>
    </source>
</evidence>
<evidence type="ECO:0000259" key="18">
    <source>
        <dbReference type="PROSITE" id="PS51330"/>
    </source>
</evidence>
<dbReference type="Proteomes" id="UP000419144">
    <property type="component" value="Unassembled WGS sequence"/>
</dbReference>
<evidence type="ECO:0000256" key="5">
    <source>
        <dbReference type="ARBA" id="ARBA00022563"/>
    </source>
</evidence>
<dbReference type="InterPro" id="IPR020940">
    <property type="entry name" value="Thymidylate_synthase_AS"/>
</dbReference>
<comment type="function">
    <text evidence="12">Bifunctional enzyme. Involved in de novo dTMP biosynthesis. Key enzyme in folate metabolism. Catalyzes an essential reaction for de novo glycine and purine synthesis, DNA precursor synthesis, and for the conversion of dUMP to dTMP.</text>
</comment>
<dbReference type="GO" id="GO:0005829">
    <property type="term" value="C:cytosol"/>
    <property type="evidence" value="ECO:0007669"/>
    <property type="project" value="TreeGrafter"/>
</dbReference>
<dbReference type="InterPro" id="IPR023451">
    <property type="entry name" value="Thymidate_synth/dCMP_Mease_dom"/>
</dbReference>
<dbReference type="GO" id="GO:0046654">
    <property type="term" value="P:tetrahydrofolate biosynthetic process"/>
    <property type="evidence" value="ECO:0007669"/>
    <property type="project" value="UniProtKB-UniPathway"/>
</dbReference>
<evidence type="ECO:0000256" key="2">
    <source>
        <dbReference type="ARBA" id="ARBA00006900"/>
    </source>
</evidence>
<evidence type="ECO:0000313" key="20">
    <source>
        <dbReference type="Proteomes" id="UP000419144"/>
    </source>
</evidence>
<dbReference type="InterPro" id="IPR024072">
    <property type="entry name" value="DHFR-like_dom_sf"/>
</dbReference>
<dbReference type="Gene3D" id="3.30.572.10">
    <property type="entry name" value="Thymidylate synthase/dCMP hydroxymethylase domain"/>
    <property type="match status" value="1"/>
</dbReference>
<keyword evidence="11" id="KW-0511">Multifunctional enzyme</keyword>